<reference evidence="4 5" key="1">
    <citation type="submission" date="2022-08" db="EMBL/GenBank/DDBJ databases">
        <title>Genome Sequence of the sulphate-reducing bacterium, Pseudodesulfovibrio sp. SYK.</title>
        <authorList>
            <person name="Kondo R."/>
            <person name="Kataoka T."/>
        </authorList>
    </citation>
    <scope>NUCLEOTIDE SEQUENCE [LARGE SCALE GENOMIC DNA]</scope>
    <source>
        <strain evidence="4 5">SYK</strain>
    </source>
</reference>
<dbReference type="SUPFAM" id="SSF53649">
    <property type="entry name" value="Alkaline phosphatase-like"/>
    <property type="match status" value="1"/>
</dbReference>
<evidence type="ECO:0000313" key="4">
    <source>
        <dbReference type="EMBL" id="BDQ37381.1"/>
    </source>
</evidence>
<feature type="signal peptide" evidence="3">
    <location>
        <begin position="1"/>
        <end position="25"/>
    </location>
</feature>
<keyword evidence="1" id="KW-0597">Phosphoprotein</keyword>
<accession>A0ABM8B1C2</accession>
<dbReference type="CDD" id="cd16012">
    <property type="entry name" value="ALP"/>
    <property type="match status" value="1"/>
</dbReference>
<dbReference type="PRINTS" id="PR00113">
    <property type="entry name" value="ALKPHPHTASE"/>
</dbReference>
<dbReference type="RefSeq" id="WP_281759910.1">
    <property type="nucleotide sequence ID" value="NZ_AP026709.1"/>
</dbReference>
<dbReference type="Gene3D" id="3.40.720.10">
    <property type="entry name" value="Alkaline Phosphatase, subunit A"/>
    <property type="match status" value="1"/>
</dbReference>
<gene>
    <name evidence="4" type="ORF">SYK_17410</name>
</gene>
<keyword evidence="5" id="KW-1185">Reference proteome</keyword>
<keyword evidence="3" id="KW-0732">Signal</keyword>
<name>A0ABM8B1C2_9BACT</name>
<evidence type="ECO:0000256" key="3">
    <source>
        <dbReference type="SAM" id="SignalP"/>
    </source>
</evidence>
<dbReference type="PANTHER" id="PTHR11596:SF5">
    <property type="entry name" value="ALKALINE PHOSPHATASE"/>
    <property type="match status" value="1"/>
</dbReference>
<sequence length="496" mass="53220">MIIMGKSFAKCALVLILAVTFMVGGQVKSADAKAKTAKYVFLFVGDGMGLPQRAATAAYTGKKLAIDAMPAQGITTTFAANRFITGSAASATSLASGIKTNINYIGVDPDFKPVKTIAEMAKEQGKKVGIVSSVSIDHATPAAFYAHVKTRKMYHEIDVALAKSGFDFFAGGGLKDPAGKKSKAPQGDALKIAKDNGYTIINNKKDFMAIKPGDGKILAWNEWLQDGKALPYVMDMTEKDITLPEFTSKAIEMLDNDKGFFLMVEGGKIDWACHANDATASILNTISFDESVQKALAFYKKHPKDTLIVVTGDHECGGLTLGFAGTKYGSHFEILGQQKVSFQKFTDEIFADFKKKGGNFEAMKPVITKNFGLKFSGDPKKDALALADFQIAEIKTAFDRSMAGKEKASGSEYIMYGEYEPIAVAITHVLNQKAGLGWTSYKHTGVPVSTSAIGVGSASFNGSYDNVDIATKIMSLMGLKAKPQYVNSGKMQMAAN</sequence>
<dbReference type="Gene3D" id="1.10.60.40">
    <property type="match status" value="1"/>
</dbReference>
<proteinExistence type="inferred from homology"/>
<organism evidence="4 5">
    <name type="scientific">Pseudodesulfovibrio nedwellii</name>
    <dbReference type="NCBI Taxonomy" id="2973072"/>
    <lineage>
        <taxon>Bacteria</taxon>
        <taxon>Pseudomonadati</taxon>
        <taxon>Thermodesulfobacteriota</taxon>
        <taxon>Desulfovibrionia</taxon>
        <taxon>Desulfovibrionales</taxon>
        <taxon>Desulfovibrionaceae</taxon>
    </lineage>
</organism>
<evidence type="ECO:0000256" key="2">
    <source>
        <dbReference type="RuleBase" id="RU003946"/>
    </source>
</evidence>
<dbReference type="InterPro" id="IPR001952">
    <property type="entry name" value="Alkaline_phosphatase"/>
</dbReference>
<dbReference type="SMART" id="SM00098">
    <property type="entry name" value="alkPPc"/>
    <property type="match status" value="1"/>
</dbReference>
<dbReference type="EMBL" id="AP026709">
    <property type="protein sequence ID" value="BDQ37381.1"/>
    <property type="molecule type" value="Genomic_DNA"/>
</dbReference>
<dbReference type="Proteomes" id="UP001317742">
    <property type="component" value="Chromosome"/>
</dbReference>
<evidence type="ECO:0000256" key="1">
    <source>
        <dbReference type="ARBA" id="ARBA00022553"/>
    </source>
</evidence>
<dbReference type="Pfam" id="PF00245">
    <property type="entry name" value="Alk_phosphatase"/>
    <property type="match status" value="1"/>
</dbReference>
<protein>
    <submittedName>
        <fullName evidence="4">Alkaline phosphatase</fullName>
    </submittedName>
</protein>
<evidence type="ECO:0000313" key="5">
    <source>
        <dbReference type="Proteomes" id="UP001317742"/>
    </source>
</evidence>
<dbReference type="PANTHER" id="PTHR11596">
    <property type="entry name" value="ALKALINE PHOSPHATASE"/>
    <property type="match status" value="1"/>
</dbReference>
<comment type="similarity">
    <text evidence="2">Belongs to the alkaline phosphatase family.</text>
</comment>
<dbReference type="InterPro" id="IPR017850">
    <property type="entry name" value="Alkaline_phosphatase_core_sf"/>
</dbReference>
<feature type="chain" id="PRO_5046531492" evidence="3">
    <location>
        <begin position="26"/>
        <end position="496"/>
    </location>
</feature>